<dbReference type="GO" id="GO:0035861">
    <property type="term" value="C:site of double-strand break"/>
    <property type="evidence" value="ECO:0007669"/>
    <property type="project" value="TreeGrafter"/>
</dbReference>
<keyword evidence="4" id="KW-0158">Chromosome</keyword>
<keyword evidence="10" id="KW-0234">DNA repair</keyword>
<evidence type="ECO:0000256" key="9">
    <source>
        <dbReference type="ARBA" id="ARBA00023172"/>
    </source>
</evidence>
<gene>
    <name evidence="15" type="ORF">WJX74_001617</name>
</gene>
<evidence type="ECO:0000313" key="15">
    <source>
        <dbReference type="EMBL" id="KAK9825963.1"/>
    </source>
</evidence>
<comment type="subcellular location">
    <subcellularLocation>
        <location evidence="2">Chromosome</location>
    </subcellularLocation>
    <subcellularLocation>
        <location evidence="1">Nucleus</location>
    </subcellularLocation>
</comment>
<dbReference type="InterPro" id="IPR027417">
    <property type="entry name" value="P-loop_NTPase"/>
</dbReference>
<evidence type="ECO:0000256" key="5">
    <source>
        <dbReference type="ARBA" id="ARBA00022741"/>
    </source>
</evidence>
<feature type="domain" description="RecF/RecN/SMC N-terminal" evidence="14">
    <location>
        <begin position="226"/>
        <end position="1252"/>
    </location>
</feature>
<dbReference type="Gene3D" id="3.40.50.300">
    <property type="entry name" value="P-loop containing nucleotide triphosphate hydrolases"/>
    <property type="match status" value="2"/>
</dbReference>
<evidence type="ECO:0000256" key="3">
    <source>
        <dbReference type="ARBA" id="ARBA00006793"/>
    </source>
</evidence>
<evidence type="ECO:0000256" key="7">
    <source>
        <dbReference type="ARBA" id="ARBA00022840"/>
    </source>
</evidence>
<sequence length="1351" mass="149704">MAEHSEPSSLAEAQAFVGRSVTKYFPPAPELDFLGGQFEGKVIKVDTKLTTEEGVVEQGFFYKIRYADEDEEHVLFKDLQAILKASPIKKRIALSPGKPSRTQKKARRQTEEEDGMDQENQPSSANVPRAPKRGQTPGTGSEAGKKPKKSRQSLMSSYPLSTAPKPISRSTPRQQAEAADEETGQPARTPATAPASQPFESQLPTPLPAEEEDGERPVWQGLPGQIKKIHLENFMCHAHFEMEFGPHINFISGENGSGKSAVLQALQQALGVSARKTGRASKQANFIKEGCSQALIAVTLWNEGRDAFRPEAYGKFITIERRVHYSGSSNFTLKDWRGRKVQGAARDELDRLTGHLNLDASNPITVMTQDISRSFLGGSASSSDSKKFELYMDATMLSQTQENISIAKDGLLEMSRGAAEIRAQYEAAKEALAESNKTLEALRELDGMIEEQALMQNAFWWLQVQAAEAEAAQMDNTLQVDVPKLKVDCDQKLAEAQARLEEVTEVCNQSRLAMSKFNCEFEGINAEVTALRTALTHAKIKAGKGARNVTQMQETIDSRVQDREDLTKTAAEVNGEAFKEAQAAHKAWEEQVQARLEALEAAKAEEREKNSAHDVASHASREEGGKRGAALQEVTHIKTKLDGIKQQMQEAQQGAKNKTAAFGGNAVLALCAQIEAHAGRFHRKPIGPIGDCIELIDDRWSRAIESAMGTILDKFLVHDYHDQRLLNEMSRRCRVGKAFGITVVNFDHPAHSLPPAKLPPPGVQTIMSKLTSSHPQASTIFNSLIDQVHIEVTGLCQSDTELRSLVRTPNMHTAFSGSGQKCVARGATVTMFPSRVHQARLGQSAQQRIREIAEYQTGIKMELQAAQEKVAEIQAQMARLSIDYNAAKNIWLKSRHERVNLENEYREAQASPPPNSQMNEEGEAGMEQEISNLNEQLVADRQELDDLKGQHQRLQDAEQSAQQLWQAKKDEAMQMQQGNVRAVDGFEKHAEEQTQAEQEHQAASRKLQRLMQKTAELEQHCAAAHVTHEDGKNEALKICSEEEGFGAIAEARDRLSIAADAAVSSEVVAARMKKLRSKITAQEKAAGGMREDVEAENQRLEARAQRARMDSQKIGTAYNALQAGWIRRQDKLKILDKTVEKMACQKFRGLMWKKGHAGSLKIRRQERKLEIKVCIKGDNAAGVEKDLKSLSGGERSFTTVAFSLALGDWLHSPIRAMDEPDVFMDNVNRRMSMESLFENAWDHRDLQFIFLTPLSLEAVSAAQASLADKGTVLPASFVQSSAQSQPRPSLLARVRGEGKWPHSRDSCQRASSCSQKIQCHFRTLVPHRQLSWTADLEHCLVVYAKPAEAAD</sequence>
<evidence type="ECO:0000256" key="4">
    <source>
        <dbReference type="ARBA" id="ARBA00022454"/>
    </source>
</evidence>
<keyword evidence="6" id="KW-0227">DNA damage</keyword>
<evidence type="ECO:0000313" key="16">
    <source>
        <dbReference type="Proteomes" id="UP001438707"/>
    </source>
</evidence>
<dbReference type="GO" id="GO:0005634">
    <property type="term" value="C:nucleus"/>
    <property type="evidence" value="ECO:0007669"/>
    <property type="project" value="UniProtKB-SubCell"/>
</dbReference>
<dbReference type="PANTHER" id="PTHR19306:SF6">
    <property type="entry name" value="STRUCTURAL MAINTENANCE OF CHROMOSOMES PROTEIN 6"/>
    <property type="match status" value="1"/>
</dbReference>
<proteinExistence type="inferred from homology"/>
<comment type="caution">
    <text evidence="15">The sequence shown here is derived from an EMBL/GenBank/DDBJ whole genome shotgun (WGS) entry which is preliminary data.</text>
</comment>
<comment type="similarity">
    <text evidence="3">Belongs to the SMC family. SMC6 subfamily.</text>
</comment>
<dbReference type="EMBL" id="JALJOS010000022">
    <property type="protein sequence ID" value="KAK9825963.1"/>
    <property type="molecule type" value="Genomic_DNA"/>
</dbReference>
<dbReference type="Pfam" id="PF02463">
    <property type="entry name" value="SMC_N"/>
    <property type="match status" value="1"/>
</dbReference>
<evidence type="ECO:0000256" key="12">
    <source>
        <dbReference type="SAM" id="Coils"/>
    </source>
</evidence>
<protein>
    <recommendedName>
        <fullName evidence="14">RecF/RecN/SMC N-terminal domain-containing protein</fullName>
    </recommendedName>
</protein>
<evidence type="ECO:0000256" key="10">
    <source>
        <dbReference type="ARBA" id="ARBA00023204"/>
    </source>
</evidence>
<evidence type="ECO:0000259" key="14">
    <source>
        <dbReference type="Pfam" id="PF02463"/>
    </source>
</evidence>
<dbReference type="Proteomes" id="UP001438707">
    <property type="component" value="Unassembled WGS sequence"/>
</dbReference>
<evidence type="ECO:0000256" key="8">
    <source>
        <dbReference type="ARBA" id="ARBA00023054"/>
    </source>
</evidence>
<dbReference type="GO" id="GO:0003697">
    <property type="term" value="F:single-stranded DNA binding"/>
    <property type="evidence" value="ECO:0007669"/>
    <property type="project" value="TreeGrafter"/>
</dbReference>
<feature type="region of interest" description="Disordered" evidence="13">
    <location>
        <begin position="904"/>
        <end position="925"/>
    </location>
</feature>
<dbReference type="PANTHER" id="PTHR19306">
    <property type="entry name" value="STRUCTURAL MAINTENANCE OF CHROMOSOMES 5,6 SMC5, SMC6"/>
    <property type="match status" value="1"/>
</dbReference>
<evidence type="ECO:0000256" key="11">
    <source>
        <dbReference type="ARBA" id="ARBA00023242"/>
    </source>
</evidence>
<feature type="coiled-coil region" evidence="12">
    <location>
        <begin position="486"/>
        <end position="513"/>
    </location>
</feature>
<dbReference type="SUPFAM" id="SSF52540">
    <property type="entry name" value="P-loop containing nucleoside triphosphate hydrolases"/>
    <property type="match status" value="1"/>
</dbReference>
<dbReference type="GO" id="GO:0000724">
    <property type="term" value="P:double-strand break repair via homologous recombination"/>
    <property type="evidence" value="ECO:0007669"/>
    <property type="project" value="TreeGrafter"/>
</dbReference>
<accession>A0AAW1QWL9</accession>
<dbReference type="GO" id="GO:0005524">
    <property type="term" value="F:ATP binding"/>
    <property type="evidence" value="ECO:0007669"/>
    <property type="project" value="UniProtKB-KW"/>
</dbReference>
<dbReference type="GO" id="GO:0051276">
    <property type="term" value="P:chromosome organization"/>
    <property type="evidence" value="ECO:0007669"/>
    <property type="project" value="UniProtKB-ARBA"/>
</dbReference>
<feature type="region of interest" description="Disordered" evidence="13">
    <location>
        <begin position="603"/>
        <end position="628"/>
    </location>
</feature>
<evidence type="ECO:0000256" key="13">
    <source>
        <dbReference type="SAM" id="MobiDB-lite"/>
    </source>
</evidence>
<keyword evidence="5" id="KW-0547">Nucleotide-binding</keyword>
<evidence type="ECO:0000256" key="1">
    <source>
        <dbReference type="ARBA" id="ARBA00004123"/>
    </source>
</evidence>
<feature type="compositionally biased region" description="Basic and acidic residues" evidence="13">
    <location>
        <begin position="603"/>
        <end position="626"/>
    </location>
</feature>
<keyword evidence="11" id="KW-0539">Nucleus</keyword>
<feature type="compositionally biased region" description="Polar residues" evidence="13">
    <location>
        <begin position="194"/>
        <end position="204"/>
    </location>
</feature>
<dbReference type="InterPro" id="IPR003395">
    <property type="entry name" value="RecF/RecN/SMC_N"/>
</dbReference>
<evidence type="ECO:0000256" key="6">
    <source>
        <dbReference type="ARBA" id="ARBA00022763"/>
    </source>
</evidence>
<feature type="coiled-coil region" evidence="12">
    <location>
        <begin position="856"/>
        <end position="890"/>
    </location>
</feature>
<evidence type="ECO:0000256" key="2">
    <source>
        <dbReference type="ARBA" id="ARBA00004286"/>
    </source>
</evidence>
<reference evidence="15 16" key="1">
    <citation type="journal article" date="2024" name="Nat. Commun.">
        <title>Phylogenomics reveals the evolutionary origins of lichenization in chlorophyte algae.</title>
        <authorList>
            <person name="Puginier C."/>
            <person name="Libourel C."/>
            <person name="Otte J."/>
            <person name="Skaloud P."/>
            <person name="Haon M."/>
            <person name="Grisel S."/>
            <person name="Petersen M."/>
            <person name="Berrin J.G."/>
            <person name="Delaux P.M."/>
            <person name="Dal Grande F."/>
            <person name="Keller J."/>
        </authorList>
    </citation>
    <scope>NUCLEOTIDE SEQUENCE [LARGE SCALE GENOMIC DNA]</scope>
    <source>
        <strain evidence="15 16">SAG 2145</strain>
    </source>
</reference>
<keyword evidence="16" id="KW-1185">Reference proteome</keyword>
<dbReference type="GO" id="GO:0030915">
    <property type="term" value="C:Smc5-Smc6 complex"/>
    <property type="evidence" value="ECO:0007669"/>
    <property type="project" value="TreeGrafter"/>
</dbReference>
<keyword evidence="7" id="KW-0067">ATP-binding</keyword>
<feature type="region of interest" description="Disordered" evidence="13">
    <location>
        <begin position="93"/>
        <end position="219"/>
    </location>
</feature>
<keyword evidence="8 12" id="KW-0175">Coiled coil</keyword>
<keyword evidence="9" id="KW-0233">DNA recombination</keyword>
<name>A0AAW1QWL9_9CHLO</name>
<dbReference type="GO" id="GO:0003684">
    <property type="term" value="F:damaged DNA binding"/>
    <property type="evidence" value="ECO:0007669"/>
    <property type="project" value="TreeGrafter"/>
</dbReference>
<feature type="coiled-coil region" evidence="12">
    <location>
        <begin position="418"/>
        <end position="445"/>
    </location>
</feature>
<organism evidence="15 16">
    <name type="scientific">Apatococcus lobatus</name>
    <dbReference type="NCBI Taxonomy" id="904363"/>
    <lineage>
        <taxon>Eukaryota</taxon>
        <taxon>Viridiplantae</taxon>
        <taxon>Chlorophyta</taxon>
        <taxon>core chlorophytes</taxon>
        <taxon>Trebouxiophyceae</taxon>
        <taxon>Chlorellales</taxon>
        <taxon>Chlorellaceae</taxon>
        <taxon>Apatococcus</taxon>
    </lineage>
</organism>